<evidence type="ECO:0000259" key="4">
    <source>
        <dbReference type="PROSITE" id="PS50943"/>
    </source>
</evidence>
<dbReference type="SMART" id="SM00530">
    <property type="entry name" value="HTH_XRE"/>
    <property type="match status" value="1"/>
</dbReference>
<keyword evidence="1" id="KW-0805">Transcription regulation</keyword>
<dbReference type="AlphaFoldDB" id="A0A380PTX0"/>
<name>A0A380PTX0_YERFR</name>
<keyword evidence="3" id="KW-0804">Transcription</keyword>
<dbReference type="InterPro" id="IPR047761">
    <property type="entry name" value="NadS-like"/>
</dbReference>
<evidence type="ECO:0000256" key="3">
    <source>
        <dbReference type="ARBA" id="ARBA00023163"/>
    </source>
</evidence>
<feature type="domain" description="HTH cro/C1-type" evidence="4">
    <location>
        <begin position="36"/>
        <end position="90"/>
    </location>
</feature>
<dbReference type="PROSITE" id="PS50943">
    <property type="entry name" value="HTH_CROC1"/>
    <property type="match status" value="1"/>
</dbReference>
<dbReference type="CDD" id="cd00093">
    <property type="entry name" value="HTH_XRE"/>
    <property type="match status" value="1"/>
</dbReference>
<accession>A0A380PTX0</accession>
<dbReference type="GO" id="GO:0003677">
    <property type="term" value="F:DNA binding"/>
    <property type="evidence" value="ECO:0007669"/>
    <property type="project" value="UniProtKB-KW"/>
</dbReference>
<gene>
    <name evidence="5" type="ORF">NCTC11470_01908</name>
</gene>
<dbReference type="Pfam" id="PF01381">
    <property type="entry name" value="HTH_3"/>
    <property type="match status" value="1"/>
</dbReference>
<dbReference type="InterPro" id="IPR010982">
    <property type="entry name" value="Lambda_DNA-bd_dom_sf"/>
</dbReference>
<evidence type="ECO:0000313" key="5">
    <source>
        <dbReference type="EMBL" id="SUP76853.1"/>
    </source>
</evidence>
<dbReference type="EMBL" id="UHJA01000001">
    <property type="protein sequence ID" value="SUP76853.1"/>
    <property type="molecule type" value="Genomic_DNA"/>
</dbReference>
<reference evidence="5 6" key="1">
    <citation type="submission" date="2018-06" db="EMBL/GenBank/DDBJ databases">
        <authorList>
            <consortium name="Pathogen Informatics"/>
            <person name="Doyle S."/>
        </authorList>
    </citation>
    <scope>NUCLEOTIDE SEQUENCE [LARGE SCALE GENOMIC DNA]</scope>
    <source>
        <strain evidence="5 6">NCTC11470</strain>
    </source>
</reference>
<evidence type="ECO:0000256" key="1">
    <source>
        <dbReference type="ARBA" id="ARBA00023015"/>
    </source>
</evidence>
<sequence length="121" mass="13964">MSDFFNDLMTSAKQAVAISHDELKAGRVTEVAIPDVKEIRKKIGYRQKDFAQLVGVSPSLVEAWEQHRRIPSGSSLKLLIMIDRHTIAVFLCGHPDIGRDYRYREYCFYRRAPVVFLSTQY</sequence>
<keyword evidence="2" id="KW-0238">DNA-binding</keyword>
<dbReference type="RefSeq" id="WP_319016452.1">
    <property type="nucleotide sequence ID" value="NZ_CP023964.1"/>
</dbReference>
<dbReference type="GeneID" id="57903569"/>
<dbReference type="InterPro" id="IPR001387">
    <property type="entry name" value="Cro/C1-type_HTH"/>
</dbReference>
<evidence type="ECO:0000313" key="6">
    <source>
        <dbReference type="Proteomes" id="UP000254835"/>
    </source>
</evidence>
<dbReference type="NCBIfam" id="NF041265">
    <property type="entry name" value="NadS"/>
    <property type="match status" value="1"/>
</dbReference>
<dbReference type="PANTHER" id="PTHR36511:SF3">
    <property type="entry name" value="ANTITOXIN HIGA-2"/>
    <property type="match status" value="1"/>
</dbReference>
<dbReference type="Gene3D" id="1.10.260.40">
    <property type="entry name" value="lambda repressor-like DNA-binding domains"/>
    <property type="match status" value="1"/>
</dbReference>
<dbReference type="PANTHER" id="PTHR36511">
    <property type="entry name" value="MERR FAMILY BACTERIAL REGULATORY PROTEIN"/>
    <property type="match status" value="1"/>
</dbReference>
<evidence type="ECO:0000256" key="2">
    <source>
        <dbReference type="ARBA" id="ARBA00023125"/>
    </source>
</evidence>
<organism evidence="5 6">
    <name type="scientific">Yersinia frederiksenii</name>
    <dbReference type="NCBI Taxonomy" id="29484"/>
    <lineage>
        <taxon>Bacteria</taxon>
        <taxon>Pseudomonadati</taxon>
        <taxon>Pseudomonadota</taxon>
        <taxon>Gammaproteobacteria</taxon>
        <taxon>Enterobacterales</taxon>
        <taxon>Yersiniaceae</taxon>
        <taxon>Yersinia</taxon>
    </lineage>
</organism>
<dbReference type="InterPro" id="IPR052359">
    <property type="entry name" value="HTH-type_reg/antitoxin"/>
</dbReference>
<protein>
    <submittedName>
        <fullName evidence="5">Putative transcriptional regulator</fullName>
    </submittedName>
</protein>
<dbReference type="Proteomes" id="UP000254835">
    <property type="component" value="Unassembled WGS sequence"/>
</dbReference>
<dbReference type="SUPFAM" id="SSF47413">
    <property type="entry name" value="lambda repressor-like DNA-binding domains"/>
    <property type="match status" value="1"/>
</dbReference>
<proteinExistence type="predicted"/>